<dbReference type="Gene3D" id="2.40.230.20">
    <property type="entry name" value="Nucleoside-specific channel-forming protein, Tsx-like"/>
    <property type="match status" value="1"/>
</dbReference>
<name>A0A2T0X5W9_9BACT</name>
<protein>
    <submittedName>
        <fullName evidence="1">Uncharacterized protein DUF5020</fullName>
    </submittedName>
</protein>
<dbReference type="RefSeq" id="WP_106154395.1">
    <property type="nucleotide sequence ID" value="NZ_PVTS01000020.1"/>
</dbReference>
<evidence type="ECO:0000313" key="2">
    <source>
        <dbReference type="Proteomes" id="UP000252733"/>
    </source>
</evidence>
<evidence type="ECO:0000313" key="1">
    <source>
        <dbReference type="EMBL" id="RCW30069.1"/>
    </source>
</evidence>
<organism evidence="1 2">
    <name type="scientific">Marinilabilia salmonicolor</name>
    <dbReference type="NCBI Taxonomy" id="989"/>
    <lineage>
        <taxon>Bacteria</taxon>
        <taxon>Pseudomonadati</taxon>
        <taxon>Bacteroidota</taxon>
        <taxon>Bacteroidia</taxon>
        <taxon>Marinilabiliales</taxon>
        <taxon>Marinilabiliaceae</taxon>
        <taxon>Marinilabilia</taxon>
    </lineage>
</organism>
<comment type="caution">
    <text evidence="1">The sequence shown here is derived from an EMBL/GenBank/DDBJ whole genome shotgun (WGS) entry which is preliminary data.</text>
</comment>
<dbReference type="EMBL" id="QPIZ01000024">
    <property type="protein sequence ID" value="RCW30069.1"/>
    <property type="molecule type" value="Genomic_DNA"/>
</dbReference>
<gene>
    <name evidence="1" type="ORF">DFO77_12481</name>
</gene>
<dbReference type="SUPFAM" id="SSF111364">
    <property type="entry name" value="Tsx-like channel"/>
    <property type="match status" value="1"/>
</dbReference>
<reference evidence="1 2" key="1">
    <citation type="submission" date="2018-07" db="EMBL/GenBank/DDBJ databases">
        <title>Freshwater and sediment microbial communities from various areas in North America, analyzing microbe dynamics in response to fracking.</title>
        <authorList>
            <person name="Lamendella R."/>
        </authorList>
    </citation>
    <scope>NUCLEOTIDE SEQUENCE [LARGE SCALE GENOMIC DNA]</scope>
    <source>
        <strain evidence="1 2">160A</strain>
    </source>
</reference>
<accession>A0A2T0X5W9</accession>
<dbReference type="GO" id="GO:0009279">
    <property type="term" value="C:cell outer membrane"/>
    <property type="evidence" value="ECO:0007669"/>
    <property type="project" value="InterPro"/>
</dbReference>
<proteinExistence type="predicted"/>
<dbReference type="Pfam" id="PF16412">
    <property type="entry name" value="DUF5020"/>
    <property type="match status" value="1"/>
</dbReference>
<keyword evidence="2" id="KW-1185">Reference proteome</keyword>
<sequence>MKRFFTALVIGIISVSSFSQNLQVHYDMGEDRGYATTTLEMFKPDEWGSTFFFVDFDYDTEVGESVSMAYMEIARGLKFWDNPFEIHVEYNGGFGQFAPGLAYQINDAWLFGGNYTWNSPDFNRIFTLQAMYKAIRGYDDASFQLTGVWTVNFAGGKMTFSGFADLWKEEKVFQEFNGGGLPDIIETNYVFLTEPQLWYNATDHLSLGTEIEVASNFTVEGFKVCPTAAVKWNF</sequence>
<dbReference type="OrthoDB" id="1007128at2"/>
<dbReference type="STRING" id="1168289.GCA_000259075_02523"/>
<dbReference type="InterPro" id="IPR036777">
    <property type="entry name" value="Channel_Tsx-like_sf"/>
</dbReference>
<dbReference type="Proteomes" id="UP000252733">
    <property type="component" value="Unassembled WGS sequence"/>
</dbReference>
<dbReference type="AlphaFoldDB" id="A0A2T0X5W9"/>